<comment type="subcellular location">
    <subcellularLocation>
        <location evidence="1">Secreted</location>
    </subcellularLocation>
</comment>
<reference evidence="4" key="1">
    <citation type="journal article" date="2019" name="Int. J. Syst. Evol. Microbiol.">
        <title>The Global Catalogue of Microorganisms (GCM) 10K type strain sequencing project: providing services to taxonomists for standard genome sequencing and annotation.</title>
        <authorList>
            <consortium name="The Broad Institute Genomics Platform"/>
            <consortium name="The Broad Institute Genome Sequencing Center for Infectious Disease"/>
            <person name="Wu L."/>
            <person name="Ma J."/>
        </authorList>
    </citation>
    <scope>NUCLEOTIDE SEQUENCE [LARGE SCALE GENOMIC DNA]</scope>
    <source>
        <strain evidence="4">KCTC 42911</strain>
    </source>
</reference>
<accession>A0ABV7TLH1</accession>
<dbReference type="SUPFAM" id="SSF51120">
    <property type="entry name" value="beta-Roll"/>
    <property type="match status" value="2"/>
</dbReference>
<evidence type="ECO:0000256" key="1">
    <source>
        <dbReference type="ARBA" id="ARBA00004613"/>
    </source>
</evidence>
<sequence>MTFSITGYTTTAQTLTDGQRGFVGRDGTILTSGANAITSSGSVDMTILGTVLARGVGFHAVEHTSGHGIGIDIGPDAYIGSEDSEGISVSAENFISIHNAGHVRADYAFMDLSHSDGGVSINVTNTGVMEGNGLFANSGNSTVRIENSGVINGGSSAVYTGEVDQTGGTILYNSGEILSSDRSFMGSRAADAVYNIGMLFGHVQLSWGDDLFDGRGGTVHGEVRGSLGDDRFVVDDPTLVLVELVDEGTDTVEAAVSWDLADNLEELTLLGADDLTGVGNDLSNRLRGNGGANVLDGEGGGDYIFGRGGSDTILGGDGDDYLSANSGWDRVYAEAGNDTILGGAGRDVLDGGEGQDRASYYNAQLTGVFASLQNPANNTGIAYGDSYISIEDLYGSTFDDSLYGDDNDNEIIGDFGNDVLWGWDGDDSINGMWDNDTIAGNKGDDTLRGGLGADVFQFWSGNGNDTILDYNDGVDKIQFLTGAANYAALTITQVGADVRIDYGAGDQILLITETAANLTAGDFIF</sequence>
<dbReference type="Gene3D" id="2.150.10.10">
    <property type="entry name" value="Serralysin-like metalloprotease, C-terminal"/>
    <property type="match status" value="2"/>
</dbReference>
<comment type="caution">
    <text evidence="3">The sequence shown here is derived from an EMBL/GenBank/DDBJ whole genome shotgun (WGS) entry which is preliminary data.</text>
</comment>
<protein>
    <submittedName>
        <fullName evidence="3">Calcium-binding protein</fullName>
    </submittedName>
</protein>
<dbReference type="PRINTS" id="PR00313">
    <property type="entry name" value="CABNDNGRPT"/>
</dbReference>
<proteinExistence type="predicted"/>
<dbReference type="InterPro" id="IPR050557">
    <property type="entry name" value="RTX_toxin/Mannuronan_C5-epim"/>
</dbReference>
<evidence type="ECO:0000313" key="4">
    <source>
        <dbReference type="Proteomes" id="UP001595629"/>
    </source>
</evidence>
<name>A0ABV7TLH1_9RHOB</name>
<keyword evidence="2" id="KW-0964">Secreted</keyword>
<dbReference type="EMBL" id="JBHRXI010000044">
    <property type="protein sequence ID" value="MFC3616170.1"/>
    <property type="molecule type" value="Genomic_DNA"/>
</dbReference>
<dbReference type="RefSeq" id="WP_386737477.1">
    <property type="nucleotide sequence ID" value="NZ_JBHRXI010000044.1"/>
</dbReference>
<organism evidence="3 4">
    <name type="scientific">Lutimaribacter marinistellae</name>
    <dbReference type="NCBI Taxonomy" id="1820329"/>
    <lineage>
        <taxon>Bacteria</taxon>
        <taxon>Pseudomonadati</taxon>
        <taxon>Pseudomonadota</taxon>
        <taxon>Alphaproteobacteria</taxon>
        <taxon>Rhodobacterales</taxon>
        <taxon>Roseobacteraceae</taxon>
        <taxon>Lutimaribacter</taxon>
    </lineage>
</organism>
<keyword evidence="4" id="KW-1185">Reference proteome</keyword>
<dbReference type="PANTHER" id="PTHR38340:SF1">
    <property type="entry name" value="S-LAYER PROTEIN"/>
    <property type="match status" value="1"/>
</dbReference>
<dbReference type="Pfam" id="PF00353">
    <property type="entry name" value="HemolysinCabind"/>
    <property type="match status" value="3"/>
</dbReference>
<dbReference type="PANTHER" id="PTHR38340">
    <property type="entry name" value="S-LAYER PROTEIN"/>
    <property type="match status" value="1"/>
</dbReference>
<dbReference type="InterPro" id="IPR018511">
    <property type="entry name" value="Hemolysin-typ_Ca-bd_CS"/>
</dbReference>
<dbReference type="PROSITE" id="PS00330">
    <property type="entry name" value="HEMOLYSIN_CALCIUM"/>
    <property type="match status" value="2"/>
</dbReference>
<dbReference type="InterPro" id="IPR001343">
    <property type="entry name" value="Hemolysn_Ca-bd"/>
</dbReference>
<dbReference type="Proteomes" id="UP001595629">
    <property type="component" value="Unassembled WGS sequence"/>
</dbReference>
<dbReference type="InterPro" id="IPR011049">
    <property type="entry name" value="Serralysin-like_metalloprot_C"/>
</dbReference>
<evidence type="ECO:0000313" key="3">
    <source>
        <dbReference type="EMBL" id="MFC3616170.1"/>
    </source>
</evidence>
<evidence type="ECO:0000256" key="2">
    <source>
        <dbReference type="ARBA" id="ARBA00022525"/>
    </source>
</evidence>
<gene>
    <name evidence="3" type="ORF">ACFORG_20705</name>
</gene>